<organism evidence="2 3">
    <name type="scientific">Porphyromonas endodontalis (strain ATCC 35406 / DSM 24491 / JCM 8526 / CCUG 16442 / BCRC 14492 / NCTC 13058 / HG 370)</name>
    <name type="common">Bacteroides endodontalis</name>
    <dbReference type="NCBI Taxonomy" id="553175"/>
    <lineage>
        <taxon>Bacteria</taxon>
        <taxon>Pseudomonadati</taxon>
        <taxon>Bacteroidota</taxon>
        <taxon>Bacteroidia</taxon>
        <taxon>Bacteroidales</taxon>
        <taxon>Porphyromonadaceae</taxon>
        <taxon>Porphyromonas</taxon>
    </lineage>
</organism>
<accession>C3JAF8</accession>
<dbReference type="EMBL" id="ACNN01000020">
    <property type="protein sequence ID" value="EEN82653.1"/>
    <property type="molecule type" value="Genomic_DNA"/>
</dbReference>
<dbReference type="AlphaFoldDB" id="C3JAF8"/>
<sequence length="41" mass="4456">MYLRSGGNRKIQPIPSLGDTSSFFSPKGGILKGVTYLQMPL</sequence>
<protein>
    <submittedName>
        <fullName evidence="2">Uncharacterized protein</fullName>
    </submittedName>
</protein>
<name>C3JAF8_POREA</name>
<feature type="region of interest" description="Disordered" evidence="1">
    <location>
        <begin position="1"/>
        <end position="25"/>
    </location>
</feature>
<evidence type="ECO:0000313" key="2">
    <source>
        <dbReference type="EMBL" id="EEN82653.1"/>
    </source>
</evidence>
<comment type="caution">
    <text evidence="2">The sequence shown here is derived from an EMBL/GenBank/DDBJ whole genome shotgun (WGS) entry which is preliminary data.</text>
</comment>
<reference evidence="2 3" key="1">
    <citation type="submission" date="2009-04" db="EMBL/GenBank/DDBJ databases">
        <authorList>
            <person name="Sebastian Y."/>
            <person name="Madupu R."/>
            <person name="Durkin A.S."/>
            <person name="Torralba M."/>
            <person name="Methe B."/>
            <person name="Sutton G.G."/>
            <person name="Strausberg R.L."/>
            <person name="Nelson K.E."/>
        </authorList>
    </citation>
    <scope>NUCLEOTIDE SEQUENCE [LARGE SCALE GENOMIC DNA]</scope>
    <source>
        <strain evidence="3">ATCC 35406 / BCRC 14492 / JCM 8526 / NCTC 13058 / HG 370</strain>
    </source>
</reference>
<evidence type="ECO:0000256" key="1">
    <source>
        <dbReference type="SAM" id="MobiDB-lite"/>
    </source>
</evidence>
<dbReference type="Proteomes" id="UP000004295">
    <property type="component" value="Unassembled WGS sequence"/>
</dbReference>
<gene>
    <name evidence="2" type="ORF">POREN0001_0194</name>
</gene>
<dbReference type="STRING" id="553175.POREN0001_0194"/>
<keyword evidence="3" id="KW-1185">Reference proteome</keyword>
<evidence type="ECO:0000313" key="3">
    <source>
        <dbReference type="Proteomes" id="UP000004295"/>
    </source>
</evidence>
<proteinExistence type="predicted"/>